<evidence type="ECO:0000256" key="3">
    <source>
        <dbReference type="ARBA" id="ARBA00023163"/>
    </source>
</evidence>
<keyword evidence="1" id="KW-0805">Transcription regulation</keyword>
<dbReference type="PANTHER" id="PTHR42756:SF1">
    <property type="entry name" value="TRANSCRIPTIONAL REPRESSOR OF EMRAB OPERON"/>
    <property type="match status" value="1"/>
</dbReference>
<evidence type="ECO:0000259" key="6">
    <source>
        <dbReference type="PROSITE" id="PS50995"/>
    </source>
</evidence>
<reference evidence="7 8" key="1">
    <citation type="journal article" date="2021" name="Sci. Rep.">
        <title>The distribution of antibiotic resistance genes in chicken gut microbiota commensals.</title>
        <authorList>
            <person name="Juricova H."/>
            <person name="Matiasovicova J."/>
            <person name="Kubasova T."/>
            <person name="Cejkova D."/>
            <person name="Rychlik I."/>
        </authorList>
    </citation>
    <scope>NUCLEOTIDE SEQUENCE [LARGE SCALE GENOMIC DNA]</scope>
    <source>
        <strain evidence="7 8">An435</strain>
    </source>
</reference>
<proteinExistence type="predicted"/>
<accession>A0ABS2FDF3</accession>
<evidence type="ECO:0000313" key="7">
    <source>
        <dbReference type="EMBL" id="MBM6818304.1"/>
    </source>
</evidence>
<dbReference type="EMBL" id="JACJLL010000010">
    <property type="protein sequence ID" value="MBM6818304.1"/>
    <property type="molecule type" value="Genomic_DNA"/>
</dbReference>
<name>A0ABS2FDF3_9CLOT</name>
<dbReference type="SUPFAM" id="SSF46785">
    <property type="entry name" value="Winged helix' DNA-binding domain"/>
    <property type="match status" value="1"/>
</dbReference>
<dbReference type="PROSITE" id="PS50995">
    <property type="entry name" value="HTH_MARR_2"/>
    <property type="match status" value="1"/>
</dbReference>
<dbReference type="SMART" id="SM00347">
    <property type="entry name" value="HTH_MARR"/>
    <property type="match status" value="1"/>
</dbReference>
<dbReference type="InterPro" id="IPR000835">
    <property type="entry name" value="HTH_MarR-typ"/>
</dbReference>
<dbReference type="InterPro" id="IPR036390">
    <property type="entry name" value="WH_DNA-bd_sf"/>
</dbReference>
<feature type="compositionally biased region" description="Basic and acidic residues" evidence="5">
    <location>
        <begin position="213"/>
        <end position="225"/>
    </location>
</feature>
<dbReference type="RefSeq" id="WP_204571859.1">
    <property type="nucleotide sequence ID" value="NZ_JACJLL010000010.1"/>
</dbReference>
<keyword evidence="3" id="KW-0804">Transcription</keyword>
<keyword evidence="4" id="KW-0175">Coiled coil</keyword>
<gene>
    <name evidence="7" type="ORF">H6A19_02925</name>
</gene>
<dbReference type="PRINTS" id="PR00598">
    <property type="entry name" value="HTHMARR"/>
</dbReference>
<evidence type="ECO:0000256" key="2">
    <source>
        <dbReference type="ARBA" id="ARBA00023125"/>
    </source>
</evidence>
<feature type="coiled-coil region" evidence="4">
    <location>
        <begin position="30"/>
        <end position="67"/>
    </location>
</feature>
<evidence type="ECO:0000256" key="5">
    <source>
        <dbReference type="SAM" id="MobiDB-lite"/>
    </source>
</evidence>
<evidence type="ECO:0000256" key="4">
    <source>
        <dbReference type="SAM" id="Coils"/>
    </source>
</evidence>
<feature type="domain" description="HTH marR-type" evidence="6">
    <location>
        <begin position="63"/>
        <end position="188"/>
    </location>
</feature>
<evidence type="ECO:0000256" key="1">
    <source>
        <dbReference type="ARBA" id="ARBA00023015"/>
    </source>
</evidence>
<dbReference type="InterPro" id="IPR036388">
    <property type="entry name" value="WH-like_DNA-bd_sf"/>
</dbReference>
<comment type="caution">
    <text evidence="7">The sequence shown here is derived from an EMBL/GenBank/DDBJ whole genome shotgun (WGS) entry which is preliminary data.</text>
</comment>
<feature type="region of interest" description="Disordered" evidence="5">
    <location>
        <begin position="193"/>
        <end position="225"/>
    </location>
</feature>
<organism evidence="7 8">
    <name type="scientific">Clostridium saudiense</name>
    <dbReference type="NCBI Taxonomy" id="1414720"/>
    <lineage>
        <taxon>Bacteria</taxon>
        <taxon>Bacillati</taxon>
        <taxon>Bacillota</taxon>
        <taxon>Clostridia</taxon>
        <taxon>Eubacteriales</taxon>
        <taxon>Clostridiaceae</taxon>
        <taxon>Clostridium</taxon>
    </lineage>
</organism>
<evidence type="ECO:0000313" key="8">
    <source>
        <dbReference type="Proteomes" id="UP000767334"/>
    </source>
</evidence>
<keyword evidence="8" id="KW-1185">Reference proteome</keyword>
<dbReference type="Proteomes" id="UP000767334">
    <property type="component" value="Unassembled WGS sequence"/>
</dbReference>
<dbReference type="PANTHER" id="PTHR42756">
    <property type="entry name" value="TRANSCRIPTIONAL REGULATOR, MARR"/>
    <property type="match status" value="1"/>
</dbReference>
<sequence>MNNEIKYEKCPLCGKNCSIDETKCCRGKKFVRLLNEGEITEEKIAELKEQAKKREEFKNLLQEERLMIMLGKSGMILNHNHCGHHGRGRILKVLLEKGTMTQSELQNIIDIRSGSLSEILSKMEDKQLIIREKDENDKRRVKIEITEKGKEVILLKEEEHKNKSKELFKAINEEEQKQLEVILSKLIKSWKMSDGHGRHMRGHNKCKHKKHMKEHEIDENNEFEK</sequence>
<dbReference type="Gene3D" id="1.10.10.10">
    <property type="entry name" value="Winged helix-like DNA-binding domain superfamily/Winged helix DNA-binding domain"/>
    <property type="match status" value="1"/>
</dbReference>
<feature type="compositionally biased region" description="Basic residues" evidence="5">
    <location>
        <begin position="198"/>
        <end position="212"/>
    </location>
</feature>
<dbReference type="Pfam" id="PF01047">
    <property type="entry name" value="MarR"/>
    <property type="match status" value="1"/>
</dbReference>
<protein>
    <submittedName>
        <fullName evidence="7">MarR family transcriptional regulator</fullName>
    </submittedName>
</protein>
<keyword evidence="2" id="KW-0238">DNA-binding</keyword>